<evidence type="ECO:0000256" key="1">
    <source>
        <dbReference type="ARBA" id="ARBA00023157"/>
    </source>
</evidence>
<dbReference type="AlphaFoldDB" id="A0A0D7ANZ3"/>
<dbReference type="InterPro" id="IPR029058">
    <property type="entry name" value="AB_hydrolase_fold"/>
</dbReference>
<evidence type="ECO:0000256" key="3">
    <source>
        <dbReference type="ARBA" id="ARBA00047591"/>
    </source>
</evidence>
<keyword evidence="7" id="KW-1185">Reference proteome</keyword>
<protein>
    <submittedName>
        <fullName evidence="6">Alpha/beta-hydrolase</fullName>
    </submittedName>
</protein>
<reference evidence="6 7" key="1">
    <citation type="journal article" date="2015" name="Fungal Genet. Biol.">
        <title>Evolution of novel wood decay mechanisms in Agaricales revealed by the genome sequences of Fistulina hepatica and Cylindrobasidium torrendii.</title>
        <authorList>
            <person name="Floudas D."/>
            <person name="Held B.W."/>
            <person name="Riley R."/>
            <person name="Nagy L.G."/>
            <person name="Koehler G."/>
            <person name="Ransdell A.S."/>
            <person name="Younus H."/>
            <person name="Chow J."/>
            <person name="Chiniquy J."/>
            <person name="Lipzen A."/>
            <person name="Tritt A."/>
            <person name="Sun H."/>
            <person name="Haridas S."/>
            <person name="LaButti K."/>
            <person name="Ohm R.A."/>
            <person name="Kues U."/>
            <person name="Blanchette R.A."/>
            <person name="Grigoriev I.V."/>
            <person name="Minto R.E."/>
            <person name="Hibbett D.S."/>
        </authorList>
    </citation>
    <scope>NUCLEOTIDE SEQUENCE [LARGE SCALE GENOMIC DNA]</scope>
    <source>
        <strain evidence="6 7">ATCC 64428</strain>
    </source>
</reference>
<dbReference type="InterPro" id="IPR002921">
    <property type="entry name" value="Fungal_lipase-type"/>
</dbReference>
<keyword evidence="6" id="KW-0378">Hydrolase</keyword>
<feature type="domain" description="Fungal lipase-type" evidence="5">
    <location>
        <begin position="85"/>
        <end position="221"/>
    </location>
</feature>
<dbReference type="InterPro" id="IPR051218">
    <property type="entry name" value="Sec_MonoDiacylglyc_Lipase"/>
</dbReference>
<comment type="similarity">
    <text evidence="2">Belongs to the AB hydrolase superfamily. Lipase family. Class 3 subfamily.</text>
</comment>
<accession>A0A0D7ANZ3</accession>
<dbReference type="CDD" id="cd00519">
    <property type="entry name" value="Lipase_3"/>
    <property type="match status" value="1"/>
</dbReference>
<dbReference type="OrthoDB" id="426718at2759"/>
<evidence type="ECO:0000256" key="2">
    <source>
        <dbReference type="ARBA" id="ARBA00043996"/>
    </source>
</evidence>
<name>A0A0D7ANZ3_9AGAR</name>
<sequence>MERTDKLERTVYPTSEVSDAEVSAYTPYTYYASAAYCTPSETFAWDCGTNCKANSDFDPIASGGDGTDIQYWYVGYDPDLDTVIVAHQGTDSILALLTDAEILLEELSQSLFPGISTSVKVHTGFKNDQAKTAATILSYVESGMSTYGTSTVTVVGHSLGGALALLDGVYLDMQLSDVDVRVITYGQPRVGNQEFADYVDEHVNRTHINNKEDYIPILPGLSLGYRHASGEIHIQDSGEWIACDGQDNTSELCTTGDVTSILTGDESDHDGPYNGVEMGCS</sequence>
<evidence type="ECO:0000256" key="4">
    <source>
        <dbReference type="ARBA" id="ARBA00048461"/>
    </source>
</evidence>
<proteinExistence type="inferred from homology"/>
<evidence type="ECO:0000259" key="5">
    <source>
        <dbReference type="Pfam" id="PF01764"/>
    </source>
</evidence>
<dbReference type="SUPFAM" id="SSF53474">
    <property type="entry name" value="alpha/beta-Hydrolases"/>
    <property type="match status" value="1"/>
</dbReference>
<dbReference type="Proteomes" id="UP000054144">
    <property type="component" value="Unassembled WGS sequence"/>
</dbReference>
<dbReference type="PANTHER" id="PTHR45856">
    <property type="entry name" value="ALPHA/BETA-HYDROLASES SUPERFAMILY PROTEIN"/>
    <property type="match status" value="1"/>
</dbReference>
<dbReference type="GO" id="GO:0006629">
    <property type="term" value="P:lipid metabolic process"/>
    <property type="evidence" value="ECO:0007669"/>
    <property type="project" value="InterPro"/>
</dbReference>
<evidence type="ECO:0000313" key="7">
    <source>
        <dbReference type="Proteomes" id="UP000054144"/>
    </source>
</evidence>
<gene>
    <name evidence="6" type="ORF">FISHEDRAFT_33576</name>
</gene>
<comment type="catalytic activity">
    <reaction evidence="4">
        <text>a monoacylglycerol + H2O = glycerol + a fatty acid + H(+)</text>
        <dbReference type="Rhea" id="RHEA:15245"/>
        <dbReference type="ChEBI" id="CHEBI:15377"/>
        <dbReference type="ChEBI" id="CHEBI:15378"/>
        <dbReference type="ChEBI" id="CHEBI:17408"/>
        <dbReference type="ChEBI" id="CHEBI:17754"/>
        <dbReference type="ChEBI" id="CHEBI:28868"/>
    </reaction>
</comment>
<comment type="catalytic activity">
    <reaction evidence="3">
        <text>a diacylglycerol + H2O = a monoacylglycerol + a fatty acid + H(+)</text>
        <dbReference type="Rhea" id="RHEA:32731"/>
        <dbReference type="ChEBI" id="CHEBI:15377"/>
        <dbReference type="ChEBI" id="CHEBI:15378"/>
        <dbReference type="ChEBI" id="CHEBI:17408"/>
        <dbReference type="ChEBI" id="CHEBI:18035"/>
        <dbReference type="ChEBI" id="CHEBI:28868"/>
    </reaction>
</comment>
<dbReference type="PANTHER" id="PTHR45856:SF25">
    <property type="entry name" value="FUNGAL LIPASE-LIKE DOMAIN-CONTAINING PROTEIN"/>
    <property type="match status" value="1"/>
</dbReference>
<evidence type="ECO:0000313" key="6">
    <source>
        <dbReference type="EMBL" id="KIY53282.1"/>
    </source>
</evidence>
<keyword evidence="1" id="KW-1015">Disulfide bond</keyword>
<dbReference type="GO" id="GO:0016787">
    <property type="term" value="F:hydrolase activity"/>
    <property type="evidence" value="ECO:0007669"/>
    <property type="project" value="UniProtKB-KW"/>
</dbReference>
<dbReference type="EMBL" id="KN881627">
    <property type="protein sequence ID" value="KIY53282.1"/>
    <property type="molecule type" value="Genomic_DNA"/>
</dbReference>
<organism evidence="6 7">
    <name type="scientific">Fistulina hepatica ATCC 64428</name>
    <dbReference type="NCBI Taxonomy" id="1128425"/>
    <lineage>
        <taxon>Eukaryota</taxon>
        <taxon>Fungi</taxon>
        <taxon>Dikarya</taxon>
        <taxon>Basidiomycota</taxon>
        <taxon>Agaricomycotina</taxon>
        <taxon>Agaricomycetes</taxon>
        <taxon>Agaricomycetidae</taxon>
        <taxon>Agaricales</taxon>
        <taxon>Fistulinaceae</taxon>
        <taxon>Fistulina</taxon>
    </lineage>
</organism>
<dbReference type="Gene3D" id="3.40.50.1820">
    <property type="entry name" value="alpha/beta hydrolase"/>
    <property type="match status" value="1"/>
</dbReference>
<dbReference type="Pfam" id="PF01764">
    <property type="entry name" value="Lipase_3"/>
    <property type="match status" value="1"/>
</dbReference>